<dbReference type="InterPro" id="IPR036298">
    <property type="entry name" value="Chalcone_isomerase_sf"/>
</dbReference>
<keyword evidence="1" id="KW-0812">Transmembrane</keyword>
<dbReference type="Gene3D" id="3.50.70.10">
    <property type="match status" value="1"/>
</dbReference>
<dbReference type="PANTHER" id="PTHR47284:SF3">
    <property type="entry name" value="FATTY-ACID-BINDING PROTEIN 2"/>
    <property type="match status" value="1"/>
</dbReference>
<keyword evidence="1" id="KW-1133">Transmembrane helix</keyword>
<reference evidence="4" key="1">
    <citation type="submission" date="2011-02" db="EMBL/GenBank/DDBJ databases">
        <title>The Genome Sequence of Capsaspora owczarzaki ATCC 30864.</title>
        <authorList>
            <person name="Russ C."/>
            <person name="Cuomo C."/>
            <person name="Burger G."/>
            <person name="Gray M.W."/>
            <person name="Holland P.W.H."/>
            <person name="King N."/>
            <person name="Lang F.B.F."/>
            <person name="Roger A.J."/>
            <person name="Ruiz-Trillo I."/>
            <person name="Young S.K."/>
            <person name="Zeng Q."/>
            <person name="Gargeya S."/>
            <person name="Alvarado L."/>
            <person name="Berlin A."/>
            <person name="Chapman S.B."/>
            <person name="Chen Z."/>
            <person name="Freedman E."/>
            <person name="Gellesch M."/>
            <person name="Goldberg J."/>
            <person name="Griggs A."/>
            <person name="Gujja S."/>
            <person name="Heilman E."/>
            <person name="Heiman D."/>
            <person name="Howarth C."/>
            <person name="Mehta T."/>
            <person name="Neiman D."/>
            <person name="Pearson M."/>
            <person name="Roberts A."/>
            <person name="Saif S."/>
            <person name="Shea T."/>
            <person name="Shenoy N."/>
            <person name="Sisk P."/>
            <person name="Stolte C."/>
            <person name="Sykes S."/>
            <person name="White J."/>
            <person name="Yandava C."/>
            <person name="Haas B."/>
            <person name="Nusbaum C."/>
            <person name="Birren B."/>
        </authorList>
    </citation>
    <scope>NUCLEOTIDE SEQUENCE</scope>
    <source>
        <strain evidence="4">ATCC 30864</strain>
    </source>
</reference>
<evidence type="ECO:0000313" key="4">
    <source>
        <dbReference type="Proteomes" id="UP000008743"/>
    </source>
</evidence>
<protein>
    <recommendedName>
        <fullName evidence="2">Chalcone isomerase domain-containing protein</fullName>
    </recommendedName>
</protein>
<dbReference type="Pfam" id="PF16035">
    <property type="entry name" value="Chalcone_2"/>
    <property type="match status" value="1"/>
</dbReference>
<dbReference type="PhylomeDB" id="A0A0D2WSJ4"/>
<dbReference type="OrthoDB" id="18193at2759"/>
<dbReference type="InterPro" id="IPR016088">
    <property type="entry name" value="Chalcone_isomerase_3-sand"/>
</dbReference>
<dbReference type="eggNOG" id="ENOG502S68K">
    <property type="taxonomic scope" value="Eukaryota"/>
</dbReference>
<dbReference type="OMA" id="RIIPTRS"/>
<evidence type="ECO:0000313" key="3">
    <source>
        <dbReference type="EMBL" id="KJE95140.1"/>
    </source>
</evidence>
<dbReference type="RefSeq" id="XP_011270569.1">
    <property type="nucleotide sequence ID" value="XM_011272267.1"/>
</dbReference>
<dbReference type="SUPFAM" id="SSF54626">
    <property type="entry name" value="Chalcone isomerase"/>
    <property type="match status" value="1"/>
</dbReference>
<name>A0A0D2WSJ4_CAPO3</name>
<proteinExistence type="predicted"/>
<organism evidence="3 4">
    <name type="scientific">Capsaspora owczarzaki (strain ATCC 30864)</name>
    <dbReference type="NCBI Taxonomy" id="595528"/>
    <lineage>
        <taxon>Eukaryota</taxon>
        <taxon>Filasterea</taxon>
        <taxon>Capsaspora</taxon>
    </lineage>
</organism>
<dbReference type="Proteomes" id="UP000008743">
    <property type="component" value="Unassembled WGS sequence"/>
</dbReference>
<dbReference type="GO" id="GO:0016872">
    <property type="term" value="F:intramolecular lyase activity"/>
    <property type="evidence" value="ECO:0007669"/>
    <property type="project" value="InterPro"/>
</dbReference>
<dbReference type="InParanoid" id="A0A0D2WSJ4"/>
<evidence type="ECO:0000259" key="2">
    <source>
        <dbReference type="Pfam" id="PF16035"/>
    </source>
</evidence>
<sequence length="301" mass="31694">MSFWTAFRLSGSNVRIAAASFARAGLSRMRPSTAAAAAAAGMSMSTMAAPAAAAAQPRRMRALALAAASGFAAVSIAAAAIAAAKREVVRAEPPNTTQHDTEYAFDKSSGARFPTHLTLANTNLALVGTGVRTVTFLQVQVYAIGLYVPDSAGLKLAIQRHRDQLVPSTAAETLINLKQPLSIRLVAVRNPDIKHLREALGRAMAARLKHIQDPVERAGAQMAVDQFKALFPQGKIAPGDAVDFVLRPDGVLQLSLRGESLGTVASKFVQTSILDTYIGASSVSLEAQRNFLSGLQAFASQ</sequence>
<dbReference type="STRING" id="595528.A0A0D2WSJ4"/>
<dbReference type="InterPro" id="IPR016089">
    <property type="entry name" value="Chalcone_isomerase_bundle_sf"/>
</dbReference>
<dbReference type="PANTHER" id="PTHR47284">
    <property type="entry name" value="FATTY-ACID-BINDING PROTEIN 2"/>
    <property type="match status" value="1"/>
</dbReference>
<dbReference type="InterPro" id="IPR016087">
    <property type="entry name" value="Chalcone_isomerase"/>
</dbReference>
<dbReference type="AlphaFoldDB" id="A0A0D2WSJ4"/>
<keyword evidence="1" id="KW-0472">Membrane</keyword>
<evidence type="ECO:0000256" key="1">
    <source>
        <dbReference type="SAM" id="Phobius"/>
    </source>
</evidence>
<keyword evidence="4" id="KW-1185">Reference proteome</keyword>
<accession>A0A0D2WSJ4</accession>
<dbReference type="Gene3D" id="1.10.890.20">
    <property type="match status" value="1"/>
</dbReference>
<feature type="domain" description="Chalcone isomerase" evidence="2">
    <location>
        <begin position="123"/>
        <end position="291"/>
    </location>
</feature>
<gene>
    <name evidence="3" type="ORF">CAOG_008907</name>
</gene>
<dbReference type="EMBL" id="KE346368">
    <property type="protein sequence ID" value="KJE95140.1"/>
    <property type="molecule type" value="Genomic_DNA"/>
</dbReference>
<feature type="transmembrane region" description="Helical" evidence="1">
    <location>
        <begin position="63"/>
        <end position="84"/>
    </location>
</feature>